<gene>
    <name evidence="3" type="ORF">Agub_g13673</name>
</gene>
<keyword evidence="4" id="KW-1185">Reference proteome</keyword>
<dbReference type="AlphaFoldDB" id="A0AAD3E299"/>
<feature type="compositionally biased region" description="Low complexity" evidence="1">
    <location>
        <begin position="172"/>
        <end position="190"/>
    </location>
</feature>
<keyword evidence="2" id="KW-0812">Transmembrane</keyword>
<feature type="transmembrane region" description="Helical" evidence="2">
    <location>
        <begin position="531"/>
        <end position="548"/>
    </location>
</feature>
<reference evidence="3 4" key="1">
    <citation type="journal article" date="2021" name="Sci. Rep.">
        <title>Genome sequencing of the multicellular alga Astrephomene provides insights into convergent evolution of germ-soma differentiation.</title>
        <authorList>
            <person name="Yamashita S."/>
            <person name="Yamamoto K."/>
            <person name="Matsuzaki R."/>
            <person name="Suzuki S."/>
            <person name="Yamaguchi H."/>
            <person name="Hirooka S."/>
            <person name="Minakuchi Y."/>
            <person name="Miyagishima S."/>
            <person name="Kawachi M."/>
            <person name="Toyoda A."/>
            <person name="Nozaki H."/>
        </authorList>
    </citation>
    <scope>NUCLEOTIDE SEQUENCE [LARGE SCALE GENOMIC DNA]</scope>
    <source>
        <strain evidence="3 4">NIES-4017</strain>
    </source>
</reference>
<keyword evidence="2" id="KW-0472">Membrane</keyword>
<feature type="compositionally biased region" description="Gly residues" evidence="1">
    <location>
        <begin position="302"/>
        <end position="315"/>
    </location>
</feature>
<evidence type="ECO:0000256" key="1">
    <source>
        <dbReference type="SAM" id="MobiDB-lite"/>
    </source>
</evidence>
<keyword evidence="2" id="KW-1133">Transmembrane helix</keyword>
<dbReference type="Proteomes" id="UP001054857">
    <property type="component" value="Unassembled WGS sequence"/>
</dbReference>
<feature type="compositionally biased region" description="Polar residues" evidence="1">
    <location>
        <begin position="48"/>
        <end position="59"/>
    </location>
</feature>
<evidence type="ECO:0008006" key="5">
    <source>
        <dbReference type="Google" id="ProtNLM"/>
    </source>
</evidence>
<feature type="region of interest" description="Disordered" evidence="1">
    <location>
        <begin position="267"/>
        <end position="353"/>
    </location>
</feature>
<proteinExistence type="predicted"/>
<feature type="region of interest" description="Disordered" evidence="1">
    <location>
        <begin position="120"/>
        <end position="190"/>
    </location>
</feature>
<feature type="transmembrane region" description="Helical" evidence="2">
    <location>
        <begin position="506"/>
        <end position="524"/>
    </location>
</feature>
<feature type="compositionally biased region" description="Basic and acidic residues" evidence="1">
    <location>
        <begin position="38"/>
        <end position="47"/>
    </location>
</feature>
<dbReference type="EMBL" id="BMAR01000048">
    <property type="protein sequence ID" value="GFR51309.1"/>
    <property type="molecule type" value="Genomic_DNA"/>
</dbReference>
<evidence type="ECO:0000313" key="4">
    <source>
        <dbReference type="Proteomes" id="UP001054857"/>
    </source>
</evidence>
<feature type="region of interest" description="Disordered" evidence="1">
    <location>
        <begin position="437"/>
        <end position="457"/>
    </location>
</feature>
<feature type="transmembrane region" description="Helical" evidence="2">
    <location>
        <begin position="568"/>
        <end position="591"/>
    </location>
</feature>
<accession>A0AAD3E299</accession>
<comment type="caution">
    <text evidence="3">The sequence shown here is derived from an EMBL/GenBank/DDBJ whole genome shotgun (WGS) entry which is preliminary data.</text>
</comment>
<organism evidence="3 4">
    <name type="scientific">Astrephomene gubernaculifera</name>
    <dbReference type="NCBI Taxonomy" id="47775"/>
    <lineage>
        <taxon>Eukaryota</taxon>
        <taxon>Viridiplantae</taxon>
        <taxon>Chlorophyta</taxon>
        <taxon>core chlorophytes</taxon>
        <taxon>Chlorophyceae</taxon>
        <taxon>CS clade</taxon>
        <taxon>Chlamydomonadales</taxon>
        <taxon>Astrephomenaceae</taxon>
        <taxon>Astrephomene</taxon>
    </lineage>
</organism>
<evidence type="ECO:0000256" key="2">
    <source>
        <dbReference type="SAM" id="Phobius"/>
    </source>
</evidence>
<feature type="region of interest" description="Disordered" evidence="1">
    <location>
        <begin position="38"/>
        <end position="68"/>
    </location>
</feature>
<feature type="compositionally biased region" description="Gly residues" evidence="1">
    <location>
        <begin position="267"/>
        <end position="291"/>
    </location>
</feature>
<evidence type="ECO:0000313" key="3">
    <source>
        <dbReference type="EMBL" id="GFR51309.1"/>
    </source>
</evidence>
<sequence length="670" mass="67658">MHYECSCGFTSTTAASFYKHLAAAKESGLGHQLTHARFSDKQARRIDTASQPTAGNDSASAPDHGRLSDAGATNAAAFAAATSWVDGYLMVEGQRDAAGQPAQNLQSLAAAPTQLRLPVSSSAAAPLTQQQQRQRRSGHGAGGPSPELEPEPQGTPRGWSLGRQRSGGGSGRPAAAAAGTATAAAEGQQTPVVNADDVELIERASGSARLASVRSTPVHAVAAAGGSYYGTWPGPGSGGTLNAQAALRLSVNAVMVGLTPWRWFGNGGSGGGGSGGGGSGGGGDMGQGGAHGASARKSPGAAAGGAGGGGEGGGPLVEEPSSDVDVAGTSAGGAGEEEEGGSSRRDGSAHQDSISASLDAVRAVQDVLMWHNPWRTTRIFGAGLYLAVCMRQLAKGHDLLQPSTALFAGCFALLLRNVVREGVASYRRAQQQQLGQQGQLLQGQGREGQACTSSEPEDSELERLKATAQLQQRVEAVLRRAALGVARYGAALVVLGAGLLSGRRAITSALAAVLLWLGMVVGELRVTSQPTFWLLCYVATFTIPAAYARCHDAMDAGVEAALRFVVRILVSGSRLALLSAAGVAALLVAVLPYNFVLRATLAGGAAFGVLLWQSEAAGALRSAAGPGGLRGAAVGATGEQGRGVQSSGGGGVAVRPLLSEEGATDHVHHE</sequence>
<name>A0AAD3E299_9CHLO</name>
<protein>
    <recommendedName>
        <fullName evidence="5">Reticulon domain-containing protein</fullName>
    </recommendedName>
</protein>